<evidence type="ECO:0000313" key="2">
    <source>
        <dbReference type="EMBL" id="KOF21464.1"/>
    </source>
</evidence>
<dbReference type="SMART" id="SM00530">
    <property type="entry name" value="HTH_XRE"/>
    <property type="match status" value="1"/>
</dbReference>
<dbReference type="PATRIC" id="fig|106592.7.peg.2950"/>
<dbReference type="AlphaFoldDB" id="A0A0L8C3U9"/>
<dbReference type="CDD" id="cd00093">
    <property type="entry name" value="HTH_XRE"/>
    <property type="match status" value="1"/>
</dbReference>
<reference evidence="3" key="1">
    <citation type="submission" date="2015-07" db="EMBL/GenBank/DDBJ databases">
        <title>Whole genome sequence of an Ensifer adhaerens strain isolated from a cave pool in the Wind Cave National Park.</title>
        <authorList>
            <person name="Eng W.W.H."/>
            <person name="Gan H.M."/>
            <person name="Barton H.A."/>
            <person name="Savka M.A."/>
        </authorList>
    </citation>
    <scope>NUCLEOTIDE SEQUENCE [LARGE SCALE GENOMIC DNA]</scope>
    <source>
        <strain evidence="3">SD006</strain>
    </source>
</reference>
<dbReference type="SUPFAM" id="SSF47413">
    <property type="entry name" value="lambda repressor-like DNA-binding domains"/>
    <property type="match status" value="1"/>
</dbReference>
<organism evidence="2 3">
    <name type="scientific">Ensifer adhaerens</name>
    <name type="common">Sinorhizobium morelense</name>
    <dbReference type="NCBI Taxonomy" id="106592"/>
    <lineage>
        <taxon>Bacteria</taxon>
        <taxon>Pseudomonadati</taxon>
        <taxon>Pseudomonadota</taxon>
        <taxon>Alphaproteobacteria</taxon>
        <taxon>Hyphomicrobiales</taxon>
        <taxon>Rhizobiaceae</taxon>
        <taxon>Sinorhizobium/Ensifer group</taxon>
        <taxon>Ensifer</taxon>
    </lineage>
</organism>
<feature type="domain" description="HTH cro/C1-type" evidence="1">
    <location>
        <begin position="25"/>
        <end position="78"/>
    </location>
</feature>
<dbReference type="GO" id="GO:0003677">
    <property type="term" value="F:DNA binding"/>
    <property type="evidence" value="ECO:0007669"/>
    <property type="project" value="InterPro"/>
</dbReference>
<dbReference type="Pfam" id="PF01381">
    <property type="entry name" value="HTH_3"/>
    <property type="match status" value="1"/>
</dbReference>
<dbReference type="Gene3D" id="1.10.260.40">
    <property type="entry name" value="lambda repressor-like DNA-binding domains"/>
    <property type="match status" value="1"/>
</dbReference>
<dbReference type="InterPro" id="IPR010982">
    <property type="entry name" value="Lambda_DNA-bd_dom_sf"/>
</dbReference>
<dbReference type="EMBL" id="LGAP01000002">
    <property type="protein sequence ID" value="KOF21464.1"/>
    <property type="molecule type" value="Genomic_DNA"/>
</dbReference>
<protein>
    <submittedName>
        <fullName evidence="2">XRE family transcriptional regulator</fullName>
    </submittedName>
</protein>
<dbReference type="InterPro" id="IPR001387">
    <property type="entry name" value="Cro/C1-type_HTH"/>
</dbReference>
<accession>A0A0L8C3U9</accession>
<dbReference type="Proteomes" id="UP000037425">
    <property type="component" value="Unassembled WGS sequence"/>
</dbReference>
<gene>
    <name evidence="2" type="ORF">AC244_06525</name>
</gene>
<comment type="caution">
    <text evidence="2">The sequence shown here is derived from an EMBL/GenBank/DDBJ whole genome shotgun (WGS) entry which is preliminary data.</text>
</comment>
<evidence type="ECO:0000313" key="3">
    <source>
        <dbReference type="Proteomes" id="UP000037425"/>
    </source>
</evidence>
<evidence type="ECO:0000259" key="1">
    <source>
        <dbReference type="PROSITE" id="PS50943"/>
    </source>
</evidence>
<dbReference type="OrthoDB" id="8116852at2"/>
<proteinExistence type="predicted"/>
<sequence>MTVSINNLDASTTATSTHVDIGDAVRRSRQAVGYSVDELALTCGLTDAEITNIELGADADPGKLQRIAAALQLPVTTFLLS</sequence>
<dbReference type="RefSeq" id="WP_053248395.1">
    <property type="nucleotide sequence ID" value="NZ_LGAP01000002.1"/>
</dbReference>
<name>A0A0L8C3U9_ENSAD</name>
<dbReference type="PROSITE" id="PS50943">
    <property type="entry name" value="HTH_CROC1"/>
    <property type="match status" value="1"/>
</dbReference>